<dbReference type="PRINTS" id="PR00038">
    <property type="entry name" value="HTHLUXR"/>
</dbReference>
<sequence>MKKITPIKIEHYIETFKVHQTLSGDDYVSIFSETIKSVENFAIGPFYYIIASYSDYKVKAVSNNIEEMTPFSKDDFATKDFLSLSPIFHPDDLEYFLAALAFTKEIYFHSQSPERDSLKFNVYVRAMNRKREFKWVLIQSWFYTNQYNEIESILYVHYDLSHLNIVNMPLLSIINFNNKIQYFKHVDQKMLEVNIQPPHITNREREILKLMAEGYNTPQISDKLFISYHTVQNHKKNLRAKTNTKTSGELISFVLKYNLLWI</sequence>
<dbReference type="PROSITE" id="PS50043">
    <property type="entry name" value="HTH_LUXR_2"/>
    <property type="match status" value="1"/>
</dbReference>
<proteinExistence type="predicted"/>
<dbReference type="PATRIC" id="fig|558151.6.peg.3828"/>
<dbReference type="SUPFAM" id="SSF46894">
    <property type="entry name" value="C-terminal effector domain of the bipartite response regulators"/>
    <property type="match status" value="1"/>
</dbReference>
<gene>
    <name evidence="5" type="ORF">ACM46_18125</name>
</gene>
<evidence type="ECO:0000256" key="2">
    <source>
        <dbReference type="ARBA" id="ARBA00023125"/>
    </source>
</evidence>
<dbReference type="Proteomes" id="UP000036261">
    <property type="component" value="Unassembled WGS sequence"/>
</dbReference>
<dbReference type="SUPFAM" id="SSF55785">
    <property type="entry name" value="PYP-like sensor domain (PAS domain)"/>
    <property type="match status" value="1"/>
</dbReference>
<dbReference type="EMBL" id="LFND01000006">
    <property type="protein sequence ID" value="KMQ60152.1"/>
    <property type="molecule type" value="Genomic_DNA"/>
</dbReference>
<dbReference type="PANTHER" id="PTHR44688">
    <property type="entry name" value="DNA-BINDING TRANSCRIPTIONAL ACTIVATOR DEVR_DOSR"/>
    <property type="match status" value="1"/>
</dbReference>
<dbReference type="Gene3D" id="1.10.10.10">
    <property type="entry name" value="Winged helix-like DNA-binding domain superfamily/Winged helix DNA-binding domain"/>
    <property type="match status" value="1"/>
</dbReference>
<keyword evidence="6" id="KW-1185">Reference proteome</keyword>
<evidence type="ECO:0000313" key="5">
    <source>
        <dbReference type="EMBL" id="KMQ60152.1"/>
    </source>
</evidence>
<accession>A0A0J7I1M4</accession>
<dbReference type="PROSITE" id="PS00622">
    <property type="entry name" value="HTH_LUXR_1"/>
    <property type="match status" value="1"/>
</dbReference>
<dbReference type="InterPro" id="IPR016032">
    <property type="entry name" value="Sig_transdc_resp-reg_C-effctor"/>
</dbReference>
<keyword evidence="3" id="KW-0804">Transcription</keyword>
<reference evidence="5 6" key="1">
    <citation type="journal article" date="2013" name="Int. J. Syst. Evol. Microbiol.">
        <title>Chryseobacterium angstadtii sp. nov., isolated from a newt tank.</title>
        <authorList>
            <person name="Kirk K.E."/>
            <person name="Hoffman J.A."/>
            <person name="Smith K.A."/>
            <person name="Strahan B.L."/>
            <person name="Failor K.C."/>
            <person name="Krebs J.E."/>
            <person name="Gale A.N."/>
            <person name="Do T.D."/>
            <person name="Sontag T.C."/>
            <person name="Batties A.M."/>
            <person name="Mistiszyn K."/>
            <person name="Newman J.D."/>
        </authorList>
    </citation>
    <scope>NUCLEOTIDE SEQUENCE [LARGE SCALE GENOMIC DNA]</scope>
    <source>
        <strain evidence="5 6">KM</strain>
    </source>
</reference>
<dbReference type="CDD" id="cd06170">
    <property type="entry name" value="LuxR_C_like"/>
    <property type="match status" value="1"/>
</dbReference>
<dbReference type="SMART" id="SM00421">
    <property type="entry name" value="HTH_LUXR"/>
    <property type="match status" value="1"/>
</dbReference>
<dbReference type="GO" id="GO:0003677">
    <property type="term" value="F:DNA binding"/>
    <property type="evidence" value="ECO:0007669"/>
    <property type="project" value="UniProtKB-KW"/>
</dbReference>
<dbReference type="RefSeq" id="WP_048508095.1">
    <property type="nucleotide sequence ID" value="NZ_LFND01000006.1"/>
</dbReference>
<dbReference type="InterPro" id="IPR036388">
    <property type="entry name" value="WH-like_DNA-bd_sf"/>
</dbReference>
<dbReference type="Pfam" id="PF00196">
    <property type="entry name" value="GerE"/>
    <property type="match status" value="1"/>
</dbReference>
<dbReference type="STRING" id="558151.ACM46_18125"/>
<protein>
    <recommendedName>
        <fullName evidence="4">HTH luxR-type domain-containing protein</fullName>
    </recommendedName>
</protein>
<dbReference type="Gene3D" id="3.30.450.20">
    <property type="entry name" value="PAS domain"/>
    <property type="match status" value="1"/>
</dbReference>
<evidence type="ECO:0000313" key="6">
    <source>
        <dbReference type="Proteomes" id="UP000036261"/>
    </source>
</evidence>
<feature type="domain" description="HTH luxR-type" evidence="4">
    <location>
        <begin position="193"/>
        <end position="258"/>
    </location>
</feature>
<dbReference type="OrthoDB" id="965844at2"/>
<dbReference type="InterPro" id="IPR035965">
    <property type="entry name" value="PAS-like_dom_sf"/>
</dbReference>
<keyword evidence="2" id="KW-0238">DNA-binding</keyword>
<evidence type="ECO:0000256" key="1">
    <source>
        <dbReference type="ARBA" id="ARBA00023015"/>
    </source>
</evidence>
<keyword evidence="1" id="KW-0805">Transcription regulation</keyword>
<comment type="caution">
    <text evidence="5">The sequence shown here is derived from an EMBL/GenBank/DDBJ whole genome shotgun (WGS) entry which is preliminary data.</text>
</comment>
<name>A0A0J7I1M4_9FLAO</name>
<dbReference type="AlphaFoldDB" id="A0A0J7I1M4"/>
<evidence type="ECO:0000256" key="3">
    <source>
        <dbReference type="ARBA" id="ARBA00023163"/>
    </source>
</evidence>
<organism evidence="5 6">
    <name type="scientific">Chryseobacterium angstadtii</name>
    <dbReference type="NCBI Taxonomy" id="558151"/>
    <lineage>
        <taxon>Bacteria</taxon>
        <taxon>Pseudomonadati</taxon>
        <taxon>Bacteroidota</taxon>
        <taxon>Flavobacteriia</taxon>
        <taxon>Flavobacteriales</taxon>
        <taxon>Weeksellaceae</taxon>
        <taxon>Chryseobacterium group</taxon>
        <taxon>Chryseobacterium</taxon>
    </lineage>
</organism>
<evidence type="ECO:0000259" key="4">
    <source>
        <dbReference type="PROSITE" id="PS50043"/>
    </source>
</evidence>
<dbReference type="GO" id="GO:0006355">
    <property type="term" value="P:regulation of DNA-templated transcription"/>
    <property type="evidence" value="ECO:0007669"/>
    <property type="project" value="InterPro"/>
</dbReference>
<dbReference type="PANTHER" id="PTHR44688:SF16">
    <property type="entry name" value="DNA-BINDING TRANSCRIPTIONAL ACTIVATOR DEVR_DOSR"/>
    <property type="match status" value="1"/>
</dbReference>
<dbReference type="InterPro" id="IPR000792">
    <property type="entry name" value="Tscrpt_reg_LuxR_C"/>
</dbReference>